<sequence length="375" mass="41092">MIAGIAWIGTSFYFVALDFSLRKEPGMPPGVGGEAWEVHGGGFYHVRKYLTAPETLPKDLIWFKWEAYLTWVTGFLLLVVLYYLQADSYLIDPNVMPLTQWQAIGISVASLVLGWVLYTALCKSPVGRSTGLLAACLFAMLLAFAYGYTHLFSGRGAFIHIGALIGTIMAANVFMVIIPNQRKITAALLKGEKPDPRLGAIGKQRSLHNTYLTLPVLAMMVSNHFPMITDNAHAWVLAGLIILAGGLARHFLVRTEVGDRHADLAWTIPLICTALAFGLIITQPSKLVLFQGEVSDAEALSIVQTRCAACHAEHPTDATIKVAPKGVHLETLDQLKRYAAQIEVQAVQNKAMPLANRTGMLDEERAKLGTWIARQ</sequence>
<dbReference type="Pfam" id="PF06181">
    <property type="entry name" value="Urate_ox_N"/>
    <property type="match status" value="1"/>
</dbReference>
<feature type="transmembrane region" description="Helical" evidence="4">
    <location>
        <begin position="98"/>
        <end position="118"/>
    </location>
</feature>
<feature type="transmembrane region" description="Helical" evidence="4">
    <location>
        <begin position="157"/>
        <end position="178"/>
    </location>
</feature>
<keyword evidence="4" id="KW-1133">Transmembrane helix</keyword>
<dbReference type="GO" id="GO:0009055">
    <property type="term" value="F:electron transfer activity"/>
    <property type="evidence" value="ECO:0007669"/>
    <property type="project" value="InterPro"/>
</dbReference>
<feature type="transmembrane region" description="Helical" evidence="4">
    <location>
        <begin position="264"/>
        <end position="281"/>
    </location>
</feature>
<evidence type="ECO:0000256" key="1">
    <source>
        <dbReference type="ARBA" id="ARBA00022723"/>
    </source>
</evidence>
<feature type="transmembrane region" description="Helical" evidence="4">
    <location>
        <begin position="234"/>
        <end position="252"/>
    </location>
</feature>
<keyword evidence="3" id="KW-0349">Heme</keyword>
<dbReference type="InterPro" id="IPR010389">
    <property type="entry name" value="Urate_ox_N"/>
</dbReference>
<reference evidence="7" key="1">
    <citation type="submission" date="2018-06" db="EMBL/GenBank/DDBJ databases">
        <title>Aestuariibacter litoralis strain KCTC 52945T.</title>
        <authorList>
            <person name="Li X."/>
            <person name="Salam N."/>
            <person name="Li J.-L."/>
            <person name="Chen Y.-M."/>
            <person name="Yang Z.-W."/>
            <person name="Zhang L.-Y."/>
            <person name="Han M.-X."/>
            <person name="Xiao M."/>
            <person name="Li W.-J."/>
        </authorList>
    </citation>
    <scope>NUCLEOTIDE SEQUENCE [LARGE SCALE GENOMIC DNA]</scope>
    <source>
        <strain evidence="7">KCTC 52945</strain>
    </source>
</reference>
<name>A0A2W2ASA8_9HYPH</name>
<keyword evidence="7" id="KW-1185">Reference proteome</keyword>
<feature type="transmembrane region" description="Helical" evidence="4">
    <location>
        <begin position="130"/>
        <end position="151"/>
    </location>
</feature>
<evidence type="ECO:0000259" key="5">
    <source>
        <dbReference type="PROSITE" id="PS51007"/>
    </source>
</evidence>
<dbReference type="PROSITE" id="PS51007">
    <property type="entry name" value="CYTC"/>
    <property type="match status" value="1"/>
</dbReference>
<accession>A0A2W2ASA8</accession>
<keyword evidence="4" id="KW-0812">Transmembrane</keyword>
<evidence type="ECO:0000313" key="7">
    <source>
        <dbReference type="Proteomes" id="UP000248795"/>
    </source>
</evidence>
<evidence type="ECO:0000256" key="2">
    <source>
        <dbReference type="ARBA" id="ARBA00023004"/>
    </source>
</evidence>
<keyword evidence="1 3" id="KW-0479">Metal-binding</keyword>
<keyword evidence="4" id="KW-0472">Membrane</keyword>
<comment type="caution">
    <text evidence="6">The sequence shown here is derived from an EMBL/GenBank/DDBJ whole genome shotgun (WGS) entry which is preliminary data.</text>
</comment>
<feature type="transmembrane region" description="Helical" evidence="4">
    <location>
        <begin position="68"/>
        <end position="86"/>
    </location>
</feature>
<proteinExistence type="predicted"/>
<evidence type="ECO:0000313" key="6">
    <source>
        <dbReference type="EMBL" id="PZF78215.1"/>
    </source>
</evidence>
<dbReference type="EMBL" id="QKVK01000002">
    <property type="protein sequence ID" value="PZF78215.1"/>
    <property type="molecule type" value="Genomic_DNA"/>
</dbReference>
<dbReference type="GO" id="GO:0046872">
    <property type="term" value="F:metal ion binding"/>
    <property type="evidence" value="ECO:0007669"/>
    <property type="project" value="UniProtKB-KW"/>
</dbReference>
<dbReference type="AlphaFoldDB" id="A0A2W2ASA8"/>
<keyword evidence="2 3" id="KW-0408">Iron</keyword>
<evidence type="ECO:0000256" key="4">
    <source>
        <dbReference type="SAM" id="Phobius"/>
    </source>
</evidence>
<organism evidence="6 7">
    <name type="scientific">Aestuariivirga litoralis</name>
    <dbReference type="NCBI Taxonomy" id="2650924"/>
    <lineage>
        <taxon>Bacteria</taxon>
        <taxon>Pseudomonadati</taxon>
        <taxon>Pseudomonadota</taxon>
        <taxon>Alphaproteobacteria</taxon>
        <taxon>Hyphomicrobiales</taxon>
        <taxon>Aestuariivirgaceae</taxon>
        <taxon>Aestuariivirga</taxon>
    </lineage>
</organism>
<evidence type="ECO:0000256" key="3">
    <source>
        <dbReference type="PROSITE-ProRule" id="PRU00433"/>
    </source>
</evidence>
<dbReference type="InterPro" id="IPR009056">
    <property type="entry name" value="Cyt_c-like_dom"/>
</dbReference>
<feature type="transmembrane region" description="Helical" evidence="4">
    <location>
        <begin position="211"/>
        <end position="228"/>
    </location>
</feature>
<dbReference type="Proteomes" id="UP000248795">
    <property type="component" value="Unassembled WGS sequence"/>
</dbReference>
<protein>
    <submittedName>
        <fullName evidence="6">Cysteine desulfurase</fullName>
    </submittedName>
</protein>
<dbReference type="GO" id="GO:0020037">
    <property type="term" value="F:heme binding"/>
    <property type="evidence" value="ECO:0007669"/>
    <property type="project" value="InterPro"/>
</dbReference>
<feature type="domain" description="Cytochrome c" evidence="5">
    <location>
        <begin position="292"/>
        <end position="375"/>
    </location>
</feature>
<gene>
    <name evidence="6" type="ORF">DK847_05060</name>
</gene>